<dbReference type="InterPro" id="IPR032687">
    <property type="entry name" value="AraC-type_N"/>
</dbReference>
<dbReference type="STRING" id="89065.SAMN05216605_102191"/>
<dbReference type="PANTHER" id="PTHR47894">
    <property type="entry name" value="HTH-TYPE TRANSCRIPTIONAL REGULATOR GADX"/>
    <property type="match status" value="1"/>
</dbReference>
<name>A0A1G7ULS4_9PSED</name>
<dbReference type="Pfam" id="PF12833">
    <property type="entry name" value="HTH_18"/>
    <property type="match status" value="1"/>
</dbReference>
<dbReference type="PANTHER" id="PTHR47894:SF1">
    <property type="entry name" value="HTH-TYPE TRANSCRIPTIONAL REGULATOR VQSM"/>
    <property type="match status" value="1"/>
</dbReference>
<dbReference type="SUPFAM" id="SSF46689">
    <property type="entry name" value="Homeodomain-like"/>
    <property type="match status" value="1"/>
</dbReference>
<dbReference type="RefSeq" id="WP_023120494.1">
    <property type="nucleotide sequence ID" value="NZ_FNCO01000002.1"/>
</dbReference>
<dbReference type="AlphaFoldDB" id="A0A1G7ULS4"/>
<dbReference type="EMBL" id="FNCO01000002">
    <property type="protein sequence ID" value="SDG47670.1"/>
    <property type="molecule type" value="Genomic_DNA"/>
</dbReference>
<dbReference type="Gene3D" id="1.10.10.60">
    <property type="entry name" value="Homeodomain-like"/>
    <property type="match status" value="1"/>
</dbReference>
<evidence type="ECO:0000259" key="4">
    <source>
        <dbReference type="PROSITE" id="PS01124"/>
    </source>
</evidence>
<keyword evidence="2" id="KW-0238">DNA-binding</keyword>
<dbReference type="GO" id="GO:0005829">
    <property type="term" value="C:cytosol"/>
    <property type="evidence" value="ECO:0007669"/>
    <property type="project" value="TreeGrafter"/>
</dbReference>
<keyword evidence="6" id="KW-1185">Reference proteome</keyword>
<dbReference type="Pfam" id="PF12625">
    <property type="entry name" value="Arabinose_bd"/>
    <property type="match status" value="1"/>
</dbReference>
<dbReference type="InterPro" id="IPR018060">
    <property type="entry name" value="HTH_AraC"/>
</dbReference>
<sequence length="380" mass="42189">MPVDYLPGMLGSIANSAVKFAKTDNLVRPPRGLPASPNAVAAATVSCDLVEDLLRSLRSLCSDQALDRCLQQAGIVKAFISHPGSRLTHDQLVGLYRRSAAATGDEMMGLWSRPIRTGALKYIVRAVMDAPSIEVALYRFTQVWNLLLDDYRLSLTKADASLRLELVPRSSKAGGNRFGHALMLKLTHGIVSWLAGREVPVRSVAFAFPRPSFAADYSILFPAPIDFCGPLSQITFHAELAKVRPKRSASDARSFLERAPRDWIFTSYHQHALRLKVRELLHVDLGRTLDDVSSRLHMSSRTLMRKLQQEGLSFQGIKDELRRDLAILHLVRNDSSLEEISDALGFSAPAVFHRAFRHWTGMTPGRYRAAQQGISHGVTL</sequence>
<reference evidence="6" key="1">
    <citation type="submission" date="2016-10" db="EMBL/GenBank/DDBJ databases">
        <authorList>
            <person name="Varghese N."/>
            <person name="Submissions S."/>
        </authorList>
    </citation>
    <scope>NUCLEOTIDE SEQUENCE [LARGE SCALE GENOMIC DNA]</scope>
    <source>
        <strain evidence="6">ATCC 700689</strain>
    </source>
</reference>
<evidence type="ECO:0000256" key="2">
    <source>
        <dbReference type="ARBA" id="ARBA00023125"/>
    </source>
</evidence>
<evidence type="ECO:0000313" key="5">
    <source>
        <dbReference type="EMBL" id="SDG47670.1"/>
    </source>
</evidence>
<dbReference type="GO" id="GO:0003700">
    <property type="term" value="F:DNA-binding transcription factor activity"/>
    <property type="evidence" value="ECO:0007669"/>
    <property type="project" value="InterPro"/>
</dbReference>
<dbReference type="GO" id="GO:0000976">
    <property type="term" value="F:transcription cis-regulatory region binding"/>
    <property type="evidence" value="ECO:0007669"/>
    <property type="project" value="TreeGrafter"/>
</dbReference>
<keyword evidence="1" id="KW-0805">Transcription regulation</keyword>
<evidence type="ECO:0000313" key="6">
    <source>
        <dbReference type="Proteomes" id="UP000182894"/>
    </source>
</evidence>
<proteinExistence type="predicted"/>
<gene>
    <name evidence="5" type="ORF">SAMN05216605_102191</name>
</gene>
<evidence type="ECO:0000256" key="3">
    <source>
        <dbReference type="ARBA" id="ARBA00023163"/>
    </source>
</evidence>
<dbReference type="Proteomes" id="UP000182894">
    <property type="component" value="Unassembled WGS sequence"/>
</dbReference>
<dbReference type="SMART" id="SM00342">
    <property type="entry name" value="HTH_ARAC"/>
    <property type="match status" value="1"/>
</dbReference>
<organism evidence="5 6">
    <name type="scientific">Pseudomonas abietaniphila</name>
    <dbReference type="NCBI Taxonomy" id="89065"/>
    <lineage>
        <taxon>Bacteria</taxon>
        <taxon>Pseudomonadati</taxon>
        <taxon>Pseudomonadota</taxon>
        <taxon>Gammaproteobacteria</taxon>
        <taxon>Pseudomonadales</taxon>
        <taxon>Pseudomonadaceae</taxon>
        <taxon>Pseudomonas</taxon>
    </lineage>
</organism>
<dbReference type="PROSITE" id="PS01124">
    <property type="entry name" value="HTH_ARAC_FAMILY_2"/>
    <property type="match status" value="1"/>
</dbReference>
<dbReference type="InterPro" id="IPR009057">
    <property type="entry name" value="Homeodomain-like_sf"/>
</dbReference>
<evidence type="ECO:0000256" key="1">
    <source>
        <dbReference type="ARBA" id="ARBA00023015"/>
    </source>
</evidence>
<keyword evidence="3" id="KW-0804">Transcription</keyword>
<protein>
    <submittedName>
        <fullName evidence="5">Transcriptional regulator, AraC family</fullName>
    </submittedName>
</protein>
<feature type="domain" description="HTH araC/xylS-type" evidence="4">
    <location>
        <begin position="271"/>
        <end position="370"/>
    </location>
</feature>
<accession>A0A1G7ULS4</accession>